<dbReference type="InterPro" id="IPR032675">
    <property type="entry name" value="LRR_dom_sf"/>
</dbReference>
<dbReference type="FunFam" id="1.20.1280.50:FF:000006">
    <property type="entry name" value="Transport inhibitor response 1"/>
    <property type="match status" value="1"/>
</dbReference>
<evidence type="ECO:0000259" key="2">
    <source>
        <dbReference type="Pfam" id="PF18511"/>
    </source>
</evidence>
<dbReference type="InterPro" id="IPR054734">
    <property type="entry name" value="PqqF-like_C_4"/>
</dbReference>
<dbReference type="Pfam" id="PF22456">
    <property type="entry name" value="PqqF-like_C_4"/>
    <property type="match status" value="1"/>
</dbReference>
<dbReference type="InterPro" id="IPR041101">
    <property type="entry name" value="Transp_inhibit"/>
</dbReference>
<evidence type="ECO:0000259" key="3">
    <source>
        <dbReference type="Pfam" id="PF18791"/>
    </source>
</evidence>
<dbReference type="Gene3D" id="1.20.1280.50">
    <property type="match status" value="1"/>
</dbReference>
<dbReference type="STRING" id="74649.A0A2P6QKT6"/>
<dbReference type="InterPro" id="IPR041567">
    <property type="entry name" value="COI1_F-box"/>
</dbReference>
<dbReference type="InterPro" id="IPR050626">
    <property type="entry name" value="Peptidase_M16"/>
</dbReference>
<dbReference type="Pfam" id="PF18511">
    <property type="entry name" value="F-box_5"/>
    <property type="match status" value="1"/>
</dbReference>
<organism evidence="5 6">
    <name type="scientific">Rosa chinensis</name>
    <name type="common">China rose</name>
    <dbReference type="NCBI Taxonomy" id="74649"/>
    <lineage>
        <taxon>Eukaryota</taxon>
        <taxon>Viridiplantae</taxon>
        <taxon>Streptophyta</taxon>
        <taxon>Embryophyta</taxon>
        <taxon>Tracheophyta</taxon>
        <taxon>Spermatophyta</taxon>
        <taxon>Magnoliopsida</taxon>
        <taxon>eudicotyledons</taxon>
        <taxon>Gunneridae</taxon>
        <taxon>Pentapetalae</taxon>
        <taxon>rosids</taxon>
        <taxon>fabids</taxon>
        <taxon>Rosales</taxon>
        <taxon>Rosaceae</taxon>
        <taxon>Rosoideae</taxon>
        <taxon>Rosoideae incertae sedis</taxon>
        <taxon>Rosa</taxon>
    </lineage>
</organism>
<evidence type="ECO:0000256" key="1">
    <source>
        <dbReference type="ARBA" id="ARBA00022723"/>
    </source>
</evidence>
<reference evidence="5 6" key="1">
    <citation type="journal article" date="2018" name="Nat. Genet.">
        <title>The Rosa genome provides new insights in the design of modern roses.</title>
        <authorList>
            <person name="Bendahmane M."/>
        </authorList>
    </citation>
    <scope>NUCLEOTIDE SEQUENCE [LARGE SCALE GENOMIC DNA]</scope>
    <source>
        <strain evidence="6">cv. Old Blush</strain>
    </source>
</reference>
<dbReference type="GO" id="GO:0005829">
    <property type="term" value="C:cytosol"/>
    <property type="evidence" value="ECO:0007669"/>
    <property type="project" value="TreeGrafter"/>
</dbReference>
<dbReference type="InterPro" id="IPR011249">
    <property type="entry name" value="Metalloenz_LuxS/M16"/>
</dbReference>
<keyword evidence="1" id="KW-0479">Metal-binding</keyword>
<gene>
    <name evidence="5" type="ORF">RchiOBHm_Chr5g0072941</name>
</gene>
<evidence type="ECO:0000313" key="6">
    <source>
        <dbReference type="Proteomes" id="UP000238479"/>
    </source>
</evidence>
<dbReference type="Proteomes" id="UP000238479">
    <property type="component" value="Chromosome 5"/>
</dbReference>
<evidence type="ECO:0000313" key="5">
    <source>
        <dbReference type="EMBL" id="PRQ34786.1"/>
    </source>
</evidence>
<dbReference type="Gramene" id="PRQ34786">
    <property type="protein sequence ID" value="PRQ34786"/>
    <property type="gene ID" value="RchiOBHm_Chr5g0072941"/>
</dbReference>
<dbReference type="Gene3D" id="3.80.10.10">
    <property type="entry name" value="Ribonuclease Inhibitor"/>
    <property type="match status" value="1"/>
</dbReference>
<dbReference type="AlphaFoldDB" id="A0A2P6QKT6"/>
<feature type="domain" description="Coenzyme PQQ synthesis protein F-like C-terminal lobe" evidence="4">
    <location>
        <begin position="273"/>
        <end position="372"/>
    </location>
</feature>
<keyword evidence="6" id="KW-1185">Reference proteome</keyword>
<comment type="caution">
    <text evidence="5">The sequence shown here is derived from an EMBL/GenBank/DDBJ whole genome shotgun (WGS) entry which is preliminary data.</text>
</comment>
<dbReference type="Gene3D" id="3.30.830.10">
    <property type="entry name" value="Metalloenzyme, LuxS/M16 peptidase-like"/>
    <property type="match status" value="1"/>
</dbReference>
<dbReference type="PANTHER" id="PTHR43690:SF18">
    <property type="entry name" value="INSULIN-DEGRADING ENZYME-RELATED"/>
    <property type="match status" value="1"/>
</dbReference>
<feature type="domain" description="COI1 F-box" evidence="2">
    <location>
        <begin position="64"/>
        <end position="96"/>
    </location>
</feature>
<name>A0A2P6QKT6_ROSCH</name>
<feature type="domain" description="Transport inhibitor response 1" evidence="3">
    <location>
        <begin position="116"/>
        <end position="162"/>
    </location>
</feature>
<dbReference type="CDD" id="cd22159">
    <property type="entry name" value="F-box_AtTIR1-like"/>
    <property type="match status" value="1"/>
</dbReference>
<dbReference type="EMBL" id="PDCK01000043">
    <property type="protein sequence ID" value="PRQ34786.1"/>
    <property type="molecule type" value="Genomic_DNA"/>
</dbReference>
<dbReference type="Pfam" id="PF18791">
    <property type="entry name" value="Transp_inhibit"/>
    <property type="match status" value="1"/>
</dbReference>
<dbReference type="PANTHER" id="PTHR43690">
    <property type="entry name" value="NARDILYSIN"/>
    <property type="match status" value="1"/>
</dbReference>
<dbReference type="SUPFAM" id="SSF63411">
    <property type="entry name" value="LuxS/MPP-like metallohydrolase"/>
    <property type="match status" value="1"/>
</dbReference>
<accession>A0A2P6QKT6</accession>
<sequence length="472" mass="55431">MQACLPILIENDQNAQFDIKFTRMPLTKISLFALRRFTHSILIQVRPTESPTRLAFAKWTEPRLQHVFSFLQSDGDRNSISLVCKSWYEIERWCRRRIFVGNCYAACPRILISRFPDVRFITLKGKPHFACFNLVSEGWGGYVYPWIAAMAGAYPWLEEIRLKRMVVTDESLELIANQRGEIRLCRLRPRLLRLDVEKVEAEDYEQLAKELESASLLEIMTRCLRNSATTLLLPSGYRSKNRTWICRTFDVLYFQIEWAVGIESTRLRALIDLFCEIVNEPLYNQLRTKEQLGYVVQCNWNVTLGVFDFYFKVQSSDYNPIYLQRRVDNFINGVEELLLGLDDESFENYQGGLIAKLLEKDSTLMDETARYWDHIICKRYKFDKWEKIAEELRCLQKGDVINFYKTYLQLSSPKRRRLVTRVWGCNTDMKEAEEVRTESEQIIEDLAAFKRSSQFYGHGSCQTVAPPIMCKL</sequence>
<protein>
    <submittedName>
        <fullName evidence="5">Putative metalloenzyme, LuxS/M16 peptidase, leucine-rich repeat domain, L domain-containing protein</fullName>
    </submittedName>
</protein>
<evidence type="ECO:0000259" key="4">
    <source>
        <dbReference type="Pfam" id="PF22456"/>
    </source>
</evidence>
<proteinExistence type="predicted"/>
<dbReference type="GO" id="GO:0046872">
    <property type="term" value="F:metal ion binding"/>
    <property type="evidence" value="ECO:0007669"/>
    <property type="project" value="UniProtKB-KW"/>
</dbReference>